<feature type="transmembrane region" description="Helical" evidence="1">
    <location>
        <begin position="263"/>
        <end position="282"/>
    </location>
</feature>
<keyword evidence="1" id="KW-1133">Transmembrane helix</keyword>
<name>A0A0F9SA84_9ZZZZ</name>
<feature type="transmembrane region" description="Helical" evidence="1">
    <location>
        <begin position="289"/>
        <end position="305"/>
    </location>
</feature>
<accession>A0A0F9SA84</accession>
<reference evidence="2" key="1">
    <citation type="journal article" date="2015" name="Nature">
        <title>Complex archaea that bridge the gap between prokaryotes and eukaryotes.</title>
        <authorList>
            <person name="Spang A."/>
            <person name="Saw J.H."/>
            <person name="Jorgensen S.L."/>
            <person name="Zaremba-Niedzwiedzka K."/>
            <person name="Martijn J."/>
            <person name="Lind A.E."/>
            <person name="van Eijk R."/>
            <person name="Schleper C."/>
            <person name="Guy L."/>
            <person name="Ettema T.J."/>
        </authorList>
    </citation>
    <scope>NUCLEOTIDE SEQUENCE</scope>
</reference>
<keyword evidence="1" id="KW-0812">Transmembrane</keyword>
<gene>
    <name evidence="2" type="ORF">LCGC14_0798990</name>
</gene>
<organism evidence="2">
    <name type="scientific">marine sediment metagenome</name>
    <dbReference type="NCBI Taxonomy" id="412755"/>
    <lineage>
        <taxon>unclassified sequences</taxon>
        <taxon>metagenomes</taxon>
        <taxon>ecological metagenomes</taxon>
    </lineage>
</organism>
<evidence type="ECO:0000256" key="1">
    <source>
        <dbReference type="SAM" id="Phobius"/>
    </source>
</evidence>
<comment type="caution">
    <text evidence="2">The sequence shown here is derived from an EMBL/GenBank/DDBJ whole genome shotgun (WGS) entry which is preliminary data.</text>
</comment>
<dbReference type="AlphaFoldDB" id="A0A0F9SA84"/>
<sequence>MTGSAPLKAFLVSLVVLTALLQPSSRALAIANPDTLAIVTVRAYDSLVESGDMTLVIYYTIDYASPPTERATEAFMARFFSGSTELQSTSPYAYVNAGYSDGVMAFYFSSSQVTSLGLVWEGGYTVKVQGSPGLFVLPPVVSSGSIEWVNLLVTRTRFKEHVIDAARDLEVTWAPLTDPDILLVQETPEGPAFTNGGDTYFSNSIPNLRIIAPDLFSSRVAVPSFDDRVHDTTYAQDLQTFWDGTSFGQNFDTWADLLGMNRMLLTTLLLAAFNLFVMYITYAITQQAAFAPLTVAVIFPVGAYLGMTDIVLTALMAATSVIATVYILFLKRG</sequence>
<proteinExistence type="predicted"/>
<evidence type="ECO:0000313" key="2">
    <source>
        <dbReference type="EMBL" id="KKN33906.1"/>
    </source>
</evidence>
<keyword evidence="1" id="KW-0472">Membrane</keyword>
<protein>
    <submittedName>
        <fullName evidence="2">Uncharacterized protein</fullName>
    </submittedName>
</protein>
<dbReference type="EMBL" id="LAZR01002142">
    <property type="protein sequence ID" value="KKN33906.1"/>
    <property type="molecule type" value="Genomic_DNA"/>
</dbReference>
<feature type="transmembrane region" description="Helical" evidence="1">
    <location>
        <begin position="311"/>
        <end position="330"/>
    </location>
</feature>